<sequence>MCAPRSIRGHSQKHIGAGLVFSGLGTGYPRMRCSRLWATRVAYVLPNAPAPRHLCSLYHQRRVPGYSGSLETNDRFDPTANPFP</sequence>
<accession>A0A8X6JRH7</accession>
<keyword evidence="2" id="KW-1185">Reference proteome</keyword>
<protein>
    <submittedName>
        <fullName evidence="1">Uncharacterized protein</fullName>
    </submittedName>
</protein>
<dbReference type="EMBL" id="BMAW01042010">
    <property type="protein sequence ID" value="GFS31931.1"/>
    <property type="molecule type" value="Genomic_DNA"/>
</dbReference>
<name>A0A8X6JRH7_NEPPI</name>
<reference evidence="1" key="1">
    <citation type="submission" date="2020-08" db="EMBL/GenBank/DDBJ databases">
        <title>Multicomponent nature underlies the extraordinary mechanical properties of spider dragline silk.</title>
        <authorList>
            <person name="Kono N."/>
            <person name="Nakamura H."/>
            <person name="Mori M."/>
            <person name="Yoshida Y."/>
            <person name="Ohtoshi R."/>
            <person name="Malay A.D."/>
            <person name="Moran D.A.P."/>
            <person name="Tomita M."/>
            <person name="Numata K."/>
            <person name="Arakawa K."/>
        </authorList>
    </citation>
    <scope>NUCLEOTIDE SEQUENCE</scope>
</reference>
<proteinExistence type="predicted"/>
<dbReference type="Proteomes" id="UP000887013">
    <property type="component" value="Unassembled WGS sequence"/>
</dbReference>
<dbReference type="AlphaFoldDB" id="A0A8X6JRH7"/>
<comment type="caution">
    <text evidence="1">The sequence shown here is derived from an EMBL/GenBank/DDBJ whole genome shotgun (WGS) entry which is preliminary data.</text>
</comment>
<organism evidence="1 2">
    <name type="scientific">Nephila pilipes</name>
    <name type="common">Giant wood spider</name>
    <name type="synonym">Nephila maculata</name>
    <dbReference type="NCBI Taxonomy" id="299642"/>
    <lineage>
        <taxon>Eukaryota</taxon>
        <taxon>Metazoa</taxon>
        <taxon>Ecdysozoa</taxon>
        <taxon>Arthropoda</taxon>
        <taxon>Chelicerata</taxon>
        <taxon>Arachnida</taxon>
        <taxon>Araneae</taxon>
        <taxon>Araneomorphae</taxon>
        <taxon>Entelegynae</taxon>
        <taxon>Araneoidea</taxon>
        <taxon>Nephilidae</taxon>
        <taxon>Nephila</taxon>
    </lineage>
</organism>
<gene>
    <name evidence="1" type="ORF">NPIL_92931</name>
</gene>
<evidence type="ECO:0000313" key="2">
    <source>
        <dbReference type="Proteomes" id="UP000887013"/>
    </source>
</evidence>
<evidence type="ECO:0000313" key="1">
    <source>
        <dbReference type="EMBL" id="GFS31931.1"/>
    </source>
</evidence>